<dbReference type="Proteomes" id="UP001596507">
    <property type="component" value="Unassembled WGS sequence"/>
</dbReference>
<reference evidence="2" key="1">
    <citation type="journal article" date="2019" name="Int. J. Syst. Evol. Microbiol.">
        <title>The Global Catalogue of Microorganisms (GCM) 10K type strain sequencing project: providing services to taxonomists for standard genome sequencing and annotation.</title>
        <authorList>
            <consortium name="The Broad Institute Genomics Platform"/>
            <consortium name="The Broad Institute Genome Sequencing Center for Infectious Disease"/>
            <person name="Wu L."/>
            <person name="Ma J."/>
        </authorList>
    </citation>
    <scope>NUCLEOTIDE SEQUENCE [LARGE SCALE GENOMIC DNA]</scope>
    <source>
        <strain evidence="2">CGMCC 1.15772</strain>
    </source>
</reference>
<protein>
    <submittedName>
        <fullName evidence="1">HAD family hydrolase</fullName>
        <ecNumber evidence="1">3.-.-.-</ecNumber>
        <ecNumber evidence="1">3.1.3.-</ecNumber>
    </submittedName>
</protein>
<dbReference type="InterPro" id="IPR000150">
    <property type="entry name" value="Cof"/>
</dbReference>
<name>A0ABW2HJE4_9MICO</name>
<evidence type="ECO:0000313" key="1">
    <source>
        <dbReference type="EMBL" id="MFC7269959.1"/>
    </source>
</evidence>
<dbReference type="EC" id="3.-.-.-" evidence="1"/>
<keyword evidence="1" id="KW-0378">Hydrolase</keyword>
<dbReference type="InterPro" id="IPR036412">
    <property type="entry name" value="HAD-like_sf"/>
</dbReference>
<dbReference type="Gene3D" id="3.40.50.1000">
    <property type="entry name" value="HAD superfamily/HAD-like"/>
    <property type="match status" value="1"/>
</dbReference>
<dbReference type="Pfam" id="PF08282">
    <property type="entry name" value="Hydrolase_3"/>
    <property type="match status" value="1"/>
</dbReference>
<dbReference type="EMBL" id="JBHTBE010000003">
    <property type="protein sequence ID" value="MFC7269959.1"/>
    <property type="molecule type" value="Genomic_DNA"/>
</dbReference>
<dbReference type="PANTHER" id="PTHR10000">
    <property type="entry name" value="PHOSPHOSERINE PHOSPHATASE"/>
    <property type="match status" value="1"/>
</dbReference>
<dbReference type="PROSITE" id="PS01229">
    <property type="entry name" value="COF_2"/>
    <property type="match status" value="1"/>
</dbReference>
<dbReference type="InterPro" id="IPR023214">
    <property type="entry name" value="HAD_sf"/>
</dbReference>
<dbReference type="SUPFAM" id="SSF56784">
    <property type="entry name" value="HAD-like"/>
    <property type="match status" value="1"/>
</dbReference>
<accession>A0ABW2HJE4</accession>
<dbReference type="NCBIfam" id="TIGR00099">
    <property type="entry name" value="Cof-subfamily"/>
    <property type="match status" value="1"/>
</dbReference>
<dbReference type="Gene3D" id="3.30.1240.10">
    <property type="match status" value="1"/>
</dbReference>
<dbReference type="GO" id="GO:0016787">
    <property type="term" value="F:hydrolase activity"/>
    <property type="evidence" value="ECO:0007669"/>
    <property type="project" value="UniProtKB-KW"/>
</dbReference>
<gene>
    <name evidence="1" type="ORF">ACFQRL_13425</name>
</gene>
<keyword evidence="2" id="KW-1185">Reference proteome</keyword>
<comment type="caution">
    <text evidence="1">The sequence shown here is derived from an EMBL/GenBank/DDBJ whole genome shotgun (WGS) entry which is preliminary data.</text>
</comment>
<dbReference type="EC" id="3.1.3.-" evidence="1"/>
<dbReference type="SFLD" id="SFLDG01140">
    <property type="entry name" value="C2.B:_Phosphomannomutase_and_P"/>
    <property type="match status" value="1"/>
</dbReference>
<proteinExistence type="predicted"/>
<dbReference type="PANTHER" id="PTHR10000:SF25">
    <property type="entry name" value="PHOSPHATASE YKRA-RELATED"/>
    <property type="match status" value="1"/>
</dbReference>
<dbReference type="RefSeq" id="WP_262874869.1">
    <property type="nucleotide sequence ID" value="NZ_BAABKW010000013.1"/>
</dbReference>
<organism evidence="1 2">
    <name type="scientific">Microbacterium fluvii</name>
    <dbReference type="NCBI Taxonomy" id="415215"/>
    <lineage>
        <taxon>Bacteria</taxon>
        <taxon>Bacillati</taxon>
        <taxon>Actinomycetota</taxon>
        <taxon>Actinomycetes</taxon>
        <taxon>Micrococcales</taxon>
        <taxon>Microbacteriaceae</taxon>
        <taxon>Microbacterium</taxon>
    </lineage>
</organism>
<evidence type="ECO:0000313" key="2">
    <source>
        <dbReference type="Proteomes" id="UP001596507"/>
    </source>
</evidence>
<sequence>MAPERRRIVFLDIDGTLTDALGRVPDSAVGAIRAARANGHLVMLATGRSPIEIDPALADIGFDGMIAGAGAYIELGGEWILERELTEQQVRHLIGVFDRLGLDYSLQGRRGVYPTAGHRARMRRVLKELGFTNLEDASVRLHITDPGEMRYDHAAKAVFDGDDVTAYAAVESLLGEEFTVVGGTLPGLGDRAGEVSPRGVHKAAAIEVVLERLGLSIDDAIAVGDSGNDVEMLLAVGTGIAMGGSTEAALAAADEVTDAVEDDGLAHAFARHGLV</sequence>
<dbReference type="SFLD" id="SFLDS00003">
    <property type="entry name" value="Haloacid_Dehalogenase"/>
    <property type="match status" value="1"/>
</dbReference>